<reference evidence="4" key="1">
    <citation type="submission" date="2000-09" db="EMBL/GenBank/DDBJ databases">
        <title>Rabbit Lipophilins.</title>
        <authorList>
            <person name="Zhao C."/>
            <person name="Nguyen T.X."/>
            <person name="Lehrer R.I."/>
        </authorList>
    </citation>
    <scope>NUCLEOTIDE SEQUENCE</scope>
    <source>
        <tissue evidence="4">Lacrimal gland</tissue>
    </source>
</reference>
<dbReference type="PANTHER" id="PTHR14037">
    <property type="entry name" value="MAMMAGLOBIN-RELATED"/>
    <property type="match status" value="1"/>
</dbReference>
<dbReference type="GO" id="GO:0030521">
    <property type="term" value="P:androgen receptor signaling pathway"/>
    <property type="evidence" value="ECO:0007669"/>
    <property type="project" value="TreeGrafter"/>
</dbReference>
<dbReference type="AlphaFoldDB" id="Q9GK64"/>
<dbReference type="CDD" id="cd00633">
    <property type="entry name" value="Secretoglobin"/>
    <property type="match status" value="1"/>
</dbReference>
<dbReference type="PROSITE" id="PS51311">
    <property type="entry name" value="SCGB"/>
    <property type="match status" value="1"/>
</dbReference>
<dbReference type="InterPro" id="IPR035960">
    <property type="entry name" value="Secretoglobin_sf"/>
</dbReference>
<dbReference type="Pfam" id="PF01099">
    <property type="entry name" value="Uteroglobin"/>
    <property type="match status" value="1"/>
</dbReference>
<dbReference type="PROSITE" id="PS51257">
    <property type="entry name" value="PROKAR_LIPOPROTEIN"/>
    <property type="match status" value="1"/>
</dbReference>
<feature type="signal peptide" evidence="3">
    <location>
        <begin position="1"/>
        <end position="18"/>
    </location>
</feature>
<dbReference type="GO" id="GO:0005615">
    <property type="term" value="C:extracellular space"/>
    <property type="evidence" value="ECO:0007669"/>
    <property type="project" value="TreeGrafter"/>
</dbReference>
<dbReference type="RefSeq" id="NP_001075563.1">
    <property type="nucleotide sequence ID" value="NM_001082094.1"/>
</dbReference>
<dbReference type="GeneID" id="100008794"/>
<organism evidence="4">
    <name type="scientific">Oryctolagus cuniculus</name>
    <name type="common">Rabbit</name>
    <dbReference type="NCBI Taxonomy" id="9986"/>
    <lineage>
        <taxon>Eukaryota</taxon>
        <taxon>Metazoa</taxon>
        <taxon>Chordata</taxon>
        <taxon>Craniata</taxon>
        <taxon>Vertebrata</taxon>
        <taxon>Euteleostomi</taxon>
        <taxon>Mammalia</taxon>
        <taxon>Eutheria</taxon>
        <taxon>Euarchontoglires</taxon>
        <taxon>Glires</taxon>
        <taxon>Lagomorpha</taxon>
        <taxon>Leporidae</taxon>
        <taxon>Oryctolagus</taxon>
    </lineage>
</organism>
<comment type="subcellular location">
    <subcellularLocation>
        <location evidence="1">Secreted</location>
    </subcellularLocation>
</comment>
<name>Q9GK64_RABIT</name>
<dbReference type="PANTHER" id="PTHR14037:SF4">
    <property type="entry name" value="MAMMAGLOBIN-B"/>
    <property type="match status" value="1"/>
</dbReference>
<keyword evidence="2" id="KW-0964">Secreted</keyword>
<evidence type="ECO:0000256" key="2">
    <source>
        <dbReference type="ARBA" id="ARBA00022525"/>
    </source>
</evidence>
<evidence type="ECO:0000256" key="1">
    <source>
        <dbReference type="ARBA" id="ARBA00004613"/>
    </source>
</evidence>
<accession>Q9GK64</accession>
<dbReference type="OrthoDB" id="9741516at2759"/>
<sequence length="93" mass="10350">MKMVLVLVLATLPFYCYAGSGCVILESVLDKTIDPSVSVEDYTTYLQKYILTDAAKVALEELKQCFLSQSNETLANVKVLEYAVFDSLYCAAY</sequence>
<dbReference type="EMBL" id="AF308617">
    <property type="protein sequence ID" value="AAG42805.1"/>
    <property type="molecule type" value="mRNA"/>
</dbReference>
<proteinExistence type="evidence at transcript level"/>
<dbReference type="InterPro" id="IPR016126">
    <property type="entry name" value="Secretoglobin"/>
</dbReference>
<evidence type="ECO:0000313" key="4">
    <source>
        <dbReference type="EMBL" id="AAG42805.1"/>
    </source>
</evidence>
<evidence type="ECO:0000256" key="3">
    <source>
        <dbReference type="SAM" id="SignalP"/>
    </source>
</evidence>
<protein>
    <submittedName>
        <fullName evidence="4">Lipophilin CL</fullName>
    </submittedName>
</protein>
<dbReference type="KEGG" id="ocu:100008794"/>
<keyword evidence="3" id="KW-0732">Signal</keyword>
<feature type="chain" id="PRO_5004326928" evidence="3">
    <location>
        <begin position="19"/>
        <end position="93"/>
    </location>
</feature>
<dbReference type="SUPFAM" id="SSF48201">
    <property type="entry name" value="Uteroglobin-like"/>
    <property type="match status" value="1"/>
</dbReference>